<protein>
    <submittedName>
        <fullName evidence="7">Inner membrane protein YrbG</fullName>
    </submittedName>
</protein>
<dbReference type="GO" id="GO:0008273">
    <property type="term" value="F:calcium, potassium:sodium antiporter activity"/>
    <property type="evidence" value="ECO:0007669"/>
    <property type="project" value="TreeGrafter"/>
</dbReference>
<accession>A0A1P8WAQ4</accession>
<dbReference type="AlphaFoldDB" id="A0A1P8WAQ4"/>
<evidence type="ECO:0000256" key="1">
    <source>
        <dbReference type="ARBA" id="ARBA00004141"/>
    </source>
</evidence>
<dbReference type="PANTHER" id="PTHR10846">
    <property type="entry name" value="SODIUM/POTASSIUM/CALCIUM EXCHANGER"/>
    <property type="match status" value="1"/>
</dbReference>
<dbReference type="STRING" id="1891926.Fuma_00748"/>
<dbReference type="Pfam" id="PF01699">
    <property type="entry name" value="Na_Ca_ex"/>
    <property type="match status" value="2"/>
</dbReference>
<comment type="subcellular location">
    <subcellularLocation>
        <location evidence="1">Membrane</location>
        <topology evidence="1">Multi-pass membrane protein</topology>
    </subcellularLocation>
</comment>
<evidence type="ECO:0000259" key="6">
    <source>
        <dbReference type="Pfam" id="PF01699"/>
    </source>
</evidence>
<reference evidence="7 8" key="1">
    <citation type="journal article" date="2016" name="Front. Microbiol.">
        <title>Fuerstia marisgermanicae gen. nov., sp. nov., an Unusual Member of the Phylum Planctomycetes from the German Wadden Sea.</title>
        <authorList>
            <person name="Kohn T."/>
            <person name="Heuer A."/>
            <person name="Jogler M."/>
            <person name="Vollmers J."/>
            <person name="Boedeker C."/>
            <person name="Bunk B."/>
            <person name="Rast P."/>
            <person name="Borchert D."/>
            <person name="Glockner I."/>
            <person name="Freese H.M."/>
            <person name="Klenk H.P."/>
            <person name="Overmann J."/>
            <person name="Kaster A.K."/>
            <person name="Rohde M."/>
            <person name="Wiegand S."/>
            <person name="Jogler C."/>
        </authorList>
    </citation>
    <scope>NUCLEOTIDE SEQUENCE [LARGE SCALE GENOMIC DNA]</scope>
    <source>
        <strain evidence="7 8">NH11</strain>
    </source>
</reference>
<dbReference type="Proteomes" id="UP000187735">
    <property type="component" value="Chromosome"/>
</dbReference>
<keyword evidence="8" id="KW-1185">Reference proteome</keyword>
<evidence type="ECO:0000256" key="5">
    <source>
        <dbReference type="SAM" id="Phobius"/>
    </source>
</evidence>
<evidence type="ECO:0000313" key="7">
    <source>
        <dbReference type="EMBL" id="APZ91162.1"/>
    </source>
</evidence>
<feature type="transmembrane region" description="Helical" evidence="5">
    <location>
        <begin position="346"/>
        <end position="366"/>
    </location>
</feature>
<dbReference type="InterPro" id="IPR004481">
    <property type="entry name" value="K/Na/Ca-exchanger"/>
</dbReference>
<evidence type="ECO:0000313" key="8">
    <source>
        <dbReference type="Proteomes" id="UP000187735"/>
    </source>
</evidence>
<evidence type="ECO:0000256" key="2">
    <source>
        <dbReference type="ARBA" id="ARBA00022692"/>
    </source>
</evidence>
<dbReference type="GO" id="GO:0005886">
    <property type="term" value="C:plasma membrane"/>
    <property type="evidence" value="ECO:0007669"/>
    <property type="project" value="TreeGrafter"/>
</dbReference>
<dbReference type="RefSeq" id="WP_077022965.1">
    <property type="nucleotide sequence ID" value="NZ_CP017641.1"/>
</dbReference>
<feature type="transmembrane region" description="Helical" evidence="5">
    <location>
        <begin position="172"/>
        <end position="191"/>
    </location>
</feature>
<dbReference type="GO" id="GO:0006874">
    <property type="term" value="P:intracellular calcium ion homeostasis"/>
    <property type="evidence" value="ECO:0007669"/>
    <property type="project" value="TreeGrafter"/>
</dbReference>
<keyword evidence="3 5" id="KW-1133">Transmembrane helix</keyword>
<dbReference type="GO" id="GO:0005262">
    <property type="term" value="F:calcium channel activity"/>
    <property type="evidence" value="ECO:0007669"/>
    <property type="project" value="TreeGrafter"/>
</dbReference>
<name>A0A1P8WAQ4_9PLAN</name>
<feature type="transmembrane region" description="Helical" evidence="5">
    <location>
        <begin position="211"/>
        <end position="234"/>
    </location>
</feature>
<feature type="transmembrane region" description="Helical" evidence="5">
    <location>
        <begin position="290"/>
        <end position="308"/>
    </location>
</feature>
<organism evidence="7 8">
    <name type="scientific">Fuerstiella marisgermanici</name>
    <dbReference type="NCBI Taxonomy" id="1891926"/>
    <lineage>
        <taxon>Bacteria</taxon>
        <taxon>Pseudomonadati</taxon>
        <taxon>Planctomycetota</taxon>
        <taxon>Planctomycetia</taxon>
        <taxon>Planctomycetales</taxon>
        <taxon>Planctomycetaceae</taxon>
        <taxon>Fuerstiella</taxon>
    </lineage>
</organism>
<feature type="domain" description="Sodium/calcium exchanger membrane region" evidence="6">
    <location>
        <begin position="29"/>
        <end position="191"/>
    </location>
</feature>
<dbReference type="Gene3D" id="1.20.1420.30">
    <property type="entry name" value="NCX, central ion-binding region"/>
    <property type="match status" value="2"/>
</dbReference>
<evidence type="ECO:0000256" key="4">
    <source>
        <dbReference type="ARBA" id="ARBA00023136"/>
    </source>
</evidence>
<dbReference type="InterPro" id="IPR004837">
    <property type="entry name" value="NaCa_Exmemb"/>
</dbReference>
<dbReference type="OrthoDB" id="9794225at2"/>
<dbReference type="KEGG" id="fmr:Fuma_00748"/>
<dbReference type="EMBL" id="CP017641">
    <property type="protein sequence ID" value="APZ91162.1"/>
    <property type="molecule type" value="Genomic_DNA"/>
</dbReference>
<feature type="transmembrane region" description="Helical" evidence="5">
    <location>
        <begin position="58"/>
        <end position="79"/>
    </location>
</feature>
<evidence type="ECO:0000256" key="3">
    <source>
        <dbReference type="ARBA" id="ARBA00022989"/>
    </source>
</evidence>
<feature type="transmembrane region" description="Helical" evidence="5">
    <location>
        <begin position="254"/>
        <end position="278"/>
    </location>
</feature>
<gene>
    <name evidence="7" type="primary">yrbG_1</name>
    <name evidence="7" type="ORF">Fuma_00748</name>
</gene>
<proteinExistence type="predicted"/>
<dbReference type="InterPro" id="IPR044880">
    <property type="entry name" value="NCX_ion-bd_dom_sf"/>
</dbReference>
<feature type="transmembrane region" description="Helical" evidence="5">
    <location>
        <begin position="91"/>
        <end position="118"/>
    </location>
</feature>
<sequence length="367" mass="38490">MPFEIPFAVHYVSLLIGSDPATTMWGLSVMIAVGMLAITKGGDLFTDSSVEIARMTRIPPVIVGATIVSTATSFPEFMVSLTGTLAGSAEFAVGNAIGSCLCNIGLIVGVCAVTRGFLAKRRGLKPGIAADRSMLKGPGMFMLGSTSLLVLFSMFAAGGAELNDSATRFGLARWQAVILFAGMFWYLAYSIRAARLARYESSLVADAEPHIVTPLEIVKASAMFLLATAVVVIGSRMLVCNGEAIALRMGVPKLVLGLTLFAVGTSLPEFTISLIAVLKGHEALGLGNIIGSNVMNICWVLASCALVTPLPIDIQTVIVDLPVTLLLTVLLLVLPWKSERISTAAGWLLLLIYGAHLVGVTVHGVAG</sequence>
<keyword evidence="4 5" id="KW-0472">Membrane</keyword>
<dbReference type="PANTHER" id="PTHR10846:SF8">
    <property type="entry name" value="INNER MEMBRANE PROTEIN YRBG"/>
    <property type="match status" value="1"/>
</dbReference>
<feature type="transmembrane region" description="Helical" evidence="5">
    <location>
        <begin position="314"/>
        <end position="334"/>
    </location>
</feature>
<feature type="transmembrane region" description="Helical" evidence="5">
    <location>
        <begin position="139"/>
        <end position="160"/>
    </location>
</feature>
<dbReference type="NCBIfam" id="TIGR00367">
    <property type="entry name" value="calcium/sodium antiporter"/>
    <property type="match status" value="1"/>
</dbReference>
<feature type="transmembrane region" description="Helical" evidence="5">
    <location>
        <begin position="20"/>
        <end position="38"/>
    </location>
</feature>
<feature type="domain" description="Sodium/calcium exchanger membrane region" evidence="6">
    <location>
        <begin position="222"/>
        <end position="361"/>
    </location>
</feature>
<keyword evidence="2 5" id="KW-0812">Transmembrane</keyword>